<dbReference type="InterPro" id="IPR036291">
    <property type="entry name" value="NAD(P)-bd_dom_sf"/>
</dbReference>
<dbReference type="EMBL" id="DF236970">
    <property type="protein sequence ID" value="GAQ78931.1"/>
    <property type="molecule type" value="Genomic_DNA"/>
</dbReference>
<sequence length="343" mass="36714">MAPPAPYAAVHATPNGPGDARPTAMAIIKDEGLVGKLKDKVILITGCSSGIGVETARALHATGAHLFLTVRNVGKGEKVVQDIVETDKSGSGGKVELLRLELDSLASVRAAAAEFLSRSKKLNVLINNAGIMACPEGQTQDGFETQFGTNHLGHFLLFQLLKPLLLTSSTPEFQSRVVSLSSTGHGFSGIHFDDLDLKKAGYQKWVAYGQAKTANIYLATEIERRYGAQGLHATAAHPGGIISTGLARHMEPEEVDSFLSPEWQKKMKDVEQGAATTVWAAVGKEWEGKGGKYLENVSESAKPKDEADPFSDGYAKHAYDAEAAKKLWAVSLELVGMEDDDNV</sequence>
<comment type="similarity">
    <text evidence="1">Belongs to the short-chain dehydrogenases/reductases (SDR) family.</text>
</comment>
<evidence type="ECO:0000313" key="5">
    <source>
        <dbReference type="Proteomes" id="UP000054558"/>
    </source>
</evidence>
<dbReference type="OMA" id="TLYCATH"/>
<organism evidence="4 5">
    <name type="scientific">Klebsormidium nitens</name>
    <name type="common">Green alga</name>
    <name type="synonym">Ulothrix nitens</name>
    <dbReference type="NCBI Taxonomy" id="105231"/>
    <lineage>
        <taxon>Eukaryota</taxon>
        <taxon>Viridiplantae</taxon>
        <taxon>Streptophyta</taxon>
        <taxon>Klebsormidiophyceae</taxon>
        <taxon>Klebsormidiales</taxon>
        <taxon>Klebsormidiaceae</taxon>
        <taxon>Klebsormidium</taxon>
    </lineage>
</organism>
<dbReference type="AlphaFoldDB" id="A0A1Y1HPM8"/>
<reference evidence="4 5" key="1">
    <citation type="journal article" date="2014" name="Nat. Commun.">
        <title>Klebsormidium flaccidum genome reveals primary factors for plant terrestrial adaptation.</title>
        <authorList>
            <person name="Hori K."/>
            <person name="Maruyama F."/>
            <person name="Fujisawa T."/>
            <person name="Togashi T."/>
            <person name="Yamamoto N."/>
            <person name="Seo M."/>
            <person name="Sato S."/>
            <person name="Yamada T."/>
            <person name="Mori H."/>
            <person name="Tajima N."/>
            <person name="Moriyama T."/>
            <person name="Ikeuchi M."/>
            <person name="Watanabe M."/>
            <person name="Wada H."/>
            <person name="Kobayashi K."/>
            <person name="Saito M."/>
            <person name="Masuda T."/>
            <person name="Sasaki-Sekimoto Y."/>
            <person name="Mashiguchi K."/>
            <person name="Awai K."/>
            <person name="Shimojima M."/>
            <person name="Masuda S."/>
            <person name="Iwai M."/>
            <person name="Nobusawa T."/>
            <person name="Narise T."/>
            <person name="Kondo S."/>
            <person name="Saito H."/>
            <person name="Sato R."/>
            <person name="Murakawa M."/>
            <person name="Ihara Y."/>
            <person name="Oshima-Yamada Y."/>
            <person name="Ohtaka K."/>
            <person name="Satoh M."/>
            <person name="Sonobe K."/>
            <person name="Ishii M."/>
            <person name="Ohtani R."/>
            <person name="Kanamori-Sato M."/>
            <person name="Honoki R."/>
            <person name="Miyazaki D."/>
            <person name="Mochizuki H."/>
            <person name="Umetsu J."/>
            <person name="Higashi K."/>
            <person name="Shibata D."/>
            <person name="Kamiya Y."/>
            <person name="Sato N."/>
            <person name="Nakamura Y."/>
            <person name="Tabata S."/>
            <person name="Ida S."/>
            <person name="Kurokawa K."/>
            <person name="Ohta H."/>
        </authorList>
    </citation>
    <scope>NUCLEOTIDE SEQUENCE [LARGE SCALE GENOMIC DNA]</scope>
    <source>
        <strain evidence="4 5">NIES-2285</strain>
    </source>
</reference>
<keyword evidence="2" id="KW-0560">Oxidoreductase</keyword>
<dbReference type="STRING" id="105231.A0A1Y1HPM8"/>
<evidence type="ECO:0000256" key="1">
    <source>
        <dbReference type="ARBA" id="ARBA00006484"/>
    </source>
</evidence>
<dbReference type="PRINTS" id="PR00081">
    <property type="entry name" value="GDHRDH"/>
</dbReference>
<proteinExistence type="inferred from homology"/>
<protein>
    <submittedName>
        <fullName evidence="4">NAD(P)-binding Rossmann-fold superfamily protein</fullName>
    </submittedName>
</protein>
<dbReference type="PANTHER" id="PTHR24320:SF272">
    <property type="entry name" value="NAD(P)-BINDING ROSSMANN-FOLD SUPERFAMILY PROTEIN"/>
    <property type="match status" value="1"/>
</dbReference>
<name>A0A1Y1HPM8_KLENI</name>
<dbReference type="Proteomes" id="UP000054558">
    <property type="component" value="Unassembled WGS sequence"/>
</dbReference>
<dbReference type="SUPFAM" id="SSF51735">
    <property type="entry name" value="NAD(P)-binding Rossmann-fold domains"/>
    <property type="match status" value="1"/>
</dbReference>
<dbReference type="OrthoDB" id="191139at2759"/>
<feature type="region of interest" description="Disordered" evidence="3">
    <location>
        <begin position="1"/>
        <end position="21"/>
    </location>
</feature>
<evidence type="ECO:0000313" key="4">
    <source>
        <dbReference type="EMBL" id="GAQ78931.1"/>
    </source>
</evidence>
<dbReference type="Gene3D" id="3.40.50.720">
    <property type="entry name" value="NAD(P)-binding Rossmann-like Domain"/>
    <property type="match status" value="1"/>
</dbReference>
<evidence type="ECO:0000256" key="3">
    <source>
        <dbReference type="SAM" id="MobiDB-lite"/>
    </source>
</evidence>
<dbReference type="GO" id="GO:0016491">
    <property type="term" value="F:oxidoreductase activity"/>
    <property type="evidence" value="ECO:0007669"/>
    <property type="project" value="UniProtKB-KW"/>
</dbReference>
<dbReference type="Pfam" id="PF00106">
    <property type="entry name" value="adh_short"/>
    <property type="match status" value="1"/>
</dbReference>
<dbReference type="InterPro" id="IPR002347">
    <property type="entry name" value="SDR_fam"/>
</dbReference>
<dbReference type="PANTHER" id="PTHR24320">
    <property type="entry name" value="RETINOL DEHYDROGENASE"/>
    <property type="match status" value="1"/>
</dbReference>
<gene>
    <name evidence="4" type="ORF">KFL_000210170</name>
</gene>
<evidence type="ECO:0000256" key="2">
    <source>
        <dbReference type="ARBA" id="ARBA00023002"/>
    </source>
</evidence>
<accession>A0A1Y1HPM8</accession>
<keyword evidence="5" id="KW-1185">Reference proteome</keyword>